<dbReference type="AlphaFoldDB" id="A0A917S6U8"/>
<sequence>MLAVSMNLMDFNEIIEAIRKNYNDKKASRGACVLKASFHQAKVDDELQKIPPAEPLSPA</sequence>
<organism evidence="1 2">
    <name type="scientific">Sporolactobacillus putidus</name>
    <dbReference type="NCBI Taxonomy" id="492735"/>
    <lineage>
        <taxon>Bacteria</taxon>
        <taxon>Bacillati</taxon>
        <taxon>Bacillota</taxon>
        <taxon>Bacilli</taxon>
        <taxon>Bacillales</taxon>
        <taxon>Sporolactobacillaceae</taxon>
        <taxon>Sporolactobacillus</taxon>
    </lineage>
</organism>
<keyword evidence="2" id="KW-1185">Reference proteome</keyword>
<dbReference type="EMBL" id="BMOK01000013">
    <property type="protein sequence ID" value="GGL60723.1"/>
    <property type="molecule type" value="Genomic_DNA"/>
</dbReference>
<proteinExistence type="predicted"/>
<reference evidence="1" key="2">
    <citation type="submission" date="2020-09" db="EMBL/GenBank/DDBJ databases">
        <authorList>
            <person name="Sun Q."/>
            <person name="Ohkuma M."/>
        </authorList>
    </citation>
    <scope>NUCLEOTIDE SEQUENCE</scope>
    <source>
        <strain evidence="1">JCM 15325</strain>
    </source>
</reference>
<evidence type="ECO:0000313" key="1">
    <source>
        <dbReference type="EMBL" id="GGL60723.1"/>
    </source>
</evidence>
<protein>
    <submittedName>
        <fullName evidence="1">Uncharacterized protein</fullName>
    </submittedName>
</protein>
<name>A0A917S6U8_9BACL</name>
<evidence type="ECO:0000313" key="2">
    <source>
        <dbReference type="Proteomes" id="UP000654670"/>
    </source>
</evidence>
<comment type="caution">
    <text evidence="1">The sequence shown here is derived from an EMBL/GenBank/DDBJ whole genome shotgun (WGS) entry which is preliminary data.</text>
</comment>
<accession>A0A917S6U8</accession>
<gene>
    <name evidence="1" type="ORF">GCM10007968_25860</name>
</gene>
<reference evidence="1" key="1">
    <citation type="journal article" date="2014" name="Int. J. Syst. Evol. Microbiol.">
        <title>Complete genome sequence of Corynebacterium casei LMG S-19264T (=DSM 44701T), isolated from a smear-ripened cheese.</title>
        <authorList>
            <consortium name="US DOE Joint Genome Institute (JGI-PGF)"/>
            <person name="Walter F."/>
            <person name="Albersmeier A."/>
            <person name="Kalinowski J."/>
            <person name="Ruckert C."/>
        </authorList>
    </citation>
    <scope>NUCLEOTIDE SEQUENCE</scope>
    <source>
        <strain evidence="1">JCM 15325</strain>
    </source>
</reference>
<dbReference type="Proteomes" id="UP000654670">
    <property type="component" value="Unassembled WGS sequence"/>
</dbReference>